<dbReference type="PROSITE" id="PS00109">
    <property type="entry name" value="PROTEIN_KINASE_TYR"/>
    <property type="match status" value="1"/>
</dbReference>
<dbReference type="OrthoDB" id="2755487at2759"/>
<feature type="region of interest" description="Disordered" evidence="1">
    <location>
        <begin position="434"/>
        <end position="521"/>
    </location>
</feature>
<dbReference type="GO" id="GO:0004672">
    <property type="term" value="F:protein kinase activity"/>
    <property type="evidence" value="ECO:0007669"/>
    <property type="project" value="InterPro"/>
</dbReference>
<evidence type="ECO:0000313" key="4">
    <source>
        <dbReference type="Proteomes" id="UP000184267"/>
    </source>
</evidence>
<dbReference type="PANTHER" id="PTHR38248">
    <property type="entry name" value="FUNK1 6"/>
    <property type="match status" value="1"/>
</dbReference>
<comment type="caution">
    <text evidence="3">The sequence shown here is derived from an EMBL/GenBank/DDBJ whole genome shotgun (WGS) entry which is preliminary data.</text>
</comment>
<evidence type="ECO:0000259" key="2">
    <source>
        <dbReference type="Pfam" id="PF17667"/>
    </source>
</evidence>
<accession>A0A1M2W067</accession>
<evidence type="ECO:0000256" key="1">
    <source>
        <dbReference type="SAM" id="MobiDB-lite"/>
    </source>
</evidence>
<dbReference type="Pfam" id="PF17667">
    <property type="entry name" value="Pkinase_fungal"/>
    <property type="match status" value="2"/>
</dbReference>
<dbReference type="InterPro" id="IPR040976">
    <property type="entry name" value="Pkinase_fungal"/>
</dbReference>
<feature type="region of interest" description="Disordered" evidence="1">
    <location>
        <begin position="786"/>
        <end position="809"/>
    </location>
</feature>
<evidence type="ECO:0000313" key="3">
    <source>
        <dbReference type="EMBL" id="OJT13251.1"/>
    </source>
</evidence>
<feature type="compositionally biased region" description="Low complexity" evidence="1">
    <location>
        <begin position="434"/>
        <end position="446"/>
    </location>
</feature>
<dbReference type="InterPro" id="IPR011009">
    <property type="entry name" value="Kinase-like_dom_sf"/>
</dbReference>
<proteinExistence type="predicted"/>
<dbReference type="AlphaFoldDB" id="A0A1M2W067"/>
<protein>
    <recommendedName>
        <fullName evidence="2">Fungal-type protein kinase domain-containing protein</fullName>
    </recommendedName>
</protein>
<feature type="domain" description="Fungal-type protein kinase" evidence="2">
    <location>
        <begin position="345"/>
        <end position="666"/>
    </location>
</feature>
<feature type="compositionally biased region" description="Polar residues" evidence="1">
    <location>
        <begin position="454"/>
        <end position="466"/>
    </location>
</feature>
<keyword evidence="4" id="KW-1185">Reference proteome</keyword>
<dbReference type="Gene3D" id="1.10.510.10">
    <property type="entry name" value="Transferase(Phosphotransferase) domain 1"/>
    <property type="match status" value="1"/>
</dbReference>
<name>A0A1M2W067_TRAPU</name>
<dbReference type="InterPro" id="IPR008266">
    <property type="entry name" value="Tyr_kinase_AS"/>
</dbReference>
<dbReference type="OMA" id="EHIFRYQ"/>
<dbReference type="SUPFAM" id="SSF56112">
    <property type="entry name" value="Protein kinase-like (PK-like)"/>
    <property type="match status" value="1"/>
</dbReference>
<sequence length="897" mass="100524">MSLPNLQASPVSANTYKTRNSTTGTGPISLAAEFHRRNQYRAAAVEDMAHKAVRLDAKTFRDKFFSLPADVSPDDRPQWAHDLFKGLAKVKDKDTEPNMSEAQISEEFIKAIKSVDKLTPKLRLAESQHRPDQGDKSKLKVDAGFFRQTFLPTDGRPHWADQIVPVEFKSQDTKNDPYDDRPKKFVDADTLTRKDVRGQLIDYAEHIFRYQHRTELYMLLIIGRRFRFLRWDRSGTIVTPAADYCQDPDMLCEMLWRMALLSDTQLGLDPAAERILPEMDEYKDMDAAAVPQPSDVDHTPRYVYPGEDIPESFVFRFVREAFANSLDPKWPRYRLSVPHGTGVRKFLVGKPNFHASGMAGRGTRGYVALDCDTRCFVWLKDAWRAFYDLVLQEGAVLADLNKSGVPNVPTLVCHGDILGQETRTPEFWKPAKSTITTSTSAAPPSAKAEDRSSSRTLTEEQQMEPTSPNPLKRRISEVDASDLIIPDSDATLSDSDATSPDADAASLDKHAAAPENDAAWPDDKVHKDCPLRRHMHYRVVVKEVCMPLVNFTSGRQLLEIARSCVIAHRDAMKLAKIVHRDISGGNILILPKILYIPALKKKIVKWSGVLADWELSKPLNDKSPPRARQPERTGTWQYMSVATLNEHAKVVETSDELESFFHVILYYAVRYLTSNCSDAGSFIETFFESYSLVNKKYLCGKTKRTAMYQGQLVLDDTDAPLKFSSPLDWFLSRLLQLFKAHYAVVQHQKKQAEKAKATTQNAVEPAPLATDEPFDMPVILDEDAEPLYPLTDSPSQEHQDFQADDDTPPDAAQVALSLQVQSHDCLVDALKHALELVGWNRGDRVKGDNVSPFYVPQYAVGPNVASVKRLRVGTAASSSFVAALTHPGSSSALDSST</sequence>
<dbReference type="EMBL" id="MNAD01000417">
    <property type="protein sequence ID" value="OJT13251.1"/>
    <property type="molecule type" value="Genomic_DNA"/>
</dbReference>
<dbReference type="Proteomes" id="UP000184267">
    <property type="component" value="Unassembled WGS sequence"/>
</dbReference>
<dbReference type="PANTHER" id="PTHR38248:SF2">
    <property type="entry name" value="FUNK1 11"/>
    <property type="match status" value="1"/>
</dbReference>
<feature type="compositionally biased region" description="Low complexity" evidence="1">
    <location>
        <begin position="486"/>
        <end position="505"/>
    </location>
</feature>
<feature type="domain" description="Fungal-type protein kinase" evidence="2">
    <location>
        <begin position="192"/>
        <end position="272"/>
    </location>
</feature>
<gene>
    <name evidence="3" type="ORF">TRAPUB_10186</name>
</gene>
<reference evidence="3 4" key="1">
    <citation type="submission" date="2016-10" db="EMBL/GenBank/DDBJ databases">
        <title>Genome sequence of the basidiomycete white-rot fungus Trametes pubescens.</title>
        <authorList>
            <person name="Makela M.R."/>
            <person name="Granchi Z."/>
            <person name="Peng M."/>
            <person name="De Vries R.P."/>
            <person name="Grigoriev I."/>
            <person name="Riley R."/>
            <person name="Hilden K."/>
        </authorList>
    </citation>
    <scope>NUCLEOTIDE SEQUENCE [LARGE SCALE GENOMIC DNA]</scope>
    <source>
        <strain evidence="3 4">FBCC735</strain>
    </source>
</reference>
<organism evidence="3 4">
    <name type="scientific">Trametes pubescens</name>
    <name type="common">White-rot fungus</name>
    <dbReference type="NCBI Taxonomy" id="154538"/>
    <lineage>
        <taxon>Eukaryota</taxon>
        <taxon>Fungi</taxon>
        <taxon>Dikarya</taxon>
        <taxon>Basidiomycota</taxon>
        <taxon>Agaricomycotina</taxon>
        <taxon>Agaricomycetes</taxon>
        <taxon>Polyporales</taxon>
        <taxon>Polyporaceae</taxon>
        <taxon>Trametes</taxon>
    </lineage>
</organism>
<feature type="region of interest" description="Disordered" evidence="1">
    <location>
        <begin position="1"/>
        <end position="24"/>
    </location>
</feature>